<dbReference type="GO" id="GO:0010008">
    <property type="term" value="C:endosome membrane"/>
    <property type="evidence" value="ECO:0007669"/>
    <property type="project" value="TreeGrafter"/>
</dbReference>
<feature type="transmembrane region" description="Helical" evidence="7">
    <location>
        <begin position="337"/>
        <end position="358"/>
    </location>
</feature>
<evidence type="ECO:0000256" key="1">
    <source>
        <dbReference type="ARBA" id="ARBA00004141"/>
    </source>
</evidence>
<dbReference type="NCBIfam" id="NF037982">
    <property type="entry name" value="Nramp_1"/>
    <property type="match status" value="1"/>
</dbReference>
<dbReference type="HAMAP" id="MF_00221">
    <property type="entry name" value="NRAMP"/>
    <property type="match status" value="1"/>
</dbReference>
<proteinExistence type="evidence at transcript level"/>
<feature type="transmembrane region" description="Helical" evidence="7">
    <location>
        <begin position="186"/>
        <end position="209"/>
    </location>
</feature>
<evidence type="ECO:0000256" key="4">
    <source>
        <dbReference type="ARBA" id="ARBA00022692"/>
    </source>
</evidence>
<dbReference type="GO" id="GO:0015086">
    <property type="term" value="F:cadmium ion transmembrane transporter activity"/>
    <property type="evidence" value="ECO:0007669"/>
    <property type="project" value="TreeGrafter"/>
</dbReference>
<feature type="transmembrane region" description="Helical" evidence="7">
    <location>
        <begin position="389"/>
        <end position="408"/>
    </location>
</feature>
<feature type="transmembrane region" description="Helical" evidence="7">
    <location>
        <begin position="420"/>
        <end position="438"/>
    </location>
</feature>
<evidence type="ECO:0000256" key="5">
    <source>
        <dbReference type="ARBA" id="ARBA00022989"/>
    </source>
</evidence>
<keyword evidence="6 7" id="KW-0472">Membrane</keyword>
<dbReference type="EMBL" id="AK418532">
    <property type="protein sequence ID" value="BAN21657.1"/>
    <property type="molecule type" value="mRNA"/>
</dbReference>
<dbReference type="AlphaFoldDB" id="R4WUP7"/>
<comment type="similarity">
    <text evidence="2">Belongs to the NRAMP family.</text>
</comment>
<evidence type="ECO:0000256" key="7">
    <source>
        <dbReference type="SAM" id="Phobius"/>
    </source>
</evidence>
<feature type="transmembrane region" description="Helical" evidence="7">
    <location>
        <begin position="77"/>
        <end position="97"/>
    </location>
</feature>
<feature type="transmembrane region" description="Helical" evidence="7">
    <location>
        <begin position="481"/>
        <end position="503"/>
    </location>
</feature>
<evidence type="ECO:0000313" key="8">
    <source>
        <dbReference type="EMBL" id="BAN21657.1"/>
    </source>
</evidence>
<feature type="transmembrane region" description="Helical" evidence="7">
    <location>
        <begin position="268"/>
        <end position="295"/>
    </location>
</feature>
<organism evidence="8">
    <name type="scientific">Riptortus pedestris</name>
    <name type="common">Bean bug</name>
    <dbReference type="NCBI Taxonomy" id="329032"/>
    <lineage>
        <taxon>Eukaryota</taxon>
        <taxon>Metazoa</taxon>
        <taxon>Ecdysozoa</taxon>
        <taxon>Arthropoda</taxon>
        <taxon>Hexapoda</taxon>
        <taxon>Insecta</taxon>
        <taxon>Pterygota</taxon>
        <taxon>Neoptera</taxon>
        <taxon>Paraneoptera</taxon>
        <taxon>Hemiptera</taxon>
        <taxon>Heteroptera</taxon>
        <taxon>Panheteroptera</taxon>
        <taxon>Pentatomomorpha</taxon>
        <taxon>Coreoidea</taxon>
        <taxon>Alydidae</taxon>
        <taxon>Riptortus</taxon>
    </lineage>
</organism>
<dbReference type="GO" id="GO:0005381">
    <property type="term" value="F:iron ion transmembrane transporter activity"/>
    <property type="evidence" value="ECO:0007669"/>
    <property type="project" value="TreeGrafter"/>
</dbReference>
<evidence type="ECO:0000256" key="6">
    <source>
        <dbReference type="ARBA" id="ARBA00023136"/>
    </source>
</evidence>
<dbReference type="PANTHER" id="PTHR11706:SF33">
    <property type="entry name" value="NATURAL RESISTANCE-ASSOCIATED MACROPHAGE PROTEIN 2"/>
    <property type="match status" value="1"/>
</dbReference>
<dbReference type="PANTHER" id="PTHR11706">
    <property type="entry name" value="SOLUTE CARRIER PROTEIN FAMILY 11 MEMBER"/>
    <property type="match status" value="1"/>
</dbReference>
<keyword evidence="3" id="KW-0813">Transport</keyword>
<dbReference type="NCBIfam" id="TIGR01197">
    <property type="entry name" value="nramp"/>
    <property type="match status" value="1"/>
</dbReference>
<protein>
    <submittedName>
        <fullName evidence="8">Malvolio protein</fullName>
    </submittedName>
</protein>
<accession>R4WUP7</accession>
<dbReference type="InterPro" id="IPR001046">
    <property type="entry name" value="NRAMP_fam"/>
</dbReference>
<feature type="non-terminal residue" evidence="8">
    <location>
        <position position="544"/>
    </location>
</feature>
<feature type="transmembrane region" description="Helical" evidence="7">
    <location>
        <begin position="155"/>
        <end position="174"/>
    </location>
</feature>
<reference evidence="8" key="1">
    <citation type="journal article" date="2013" name="PLoS ONE">
        <title>Gene expression in gut symbiotic organ of stinkbug affected by extracellular bacterial symbiont.</title>
        <authorList>
            <person name="Futahashi R."/>
            <person name="Tanaka K."/>
            <person name="Tanahashi M."/>
            <person name="Nikoh N."/>
            <person name="Kikuchi Y."/>
            <person name="Lee B.L."/>
            <person name="Fukatsu T."/>
        </authorList>
    </citation>
    <scope>NUCLEOTIDE SEQUENCE</scope>
    <source>
        <tissue evidence="8">Midgut</tissue>
    </source>
</reference>
<dbReference type="Pfam" id="PF01566">
    <property type="entry name" value="Nramp"/>
    <property type="match status" value="1"/>
</dbReference>
<evidence type="ECO:0000256" key="2">
    <source>
        <dbReference type="ARBA" id="ARBA00006670"/>
    </source>
</evidence>
<name>R4WUP7_RIPPE</name>
<keyword evidence="5 7" id="KW-1133">Transmembrane helix</keyword>
<feature type="transmembrane region" description="Helical" evidence="7">
    <location>
        <begin position="229"/>
        <end position="247"/>
    </location>
</feature>
<feature type="transmembrane region" description="Helical" evidence="7">
    <location>
        <begin position="118"/>
        <end position="135"/>
    </location>
</feature>
<feature type="transmembrane region" description="Helical" evidence="7">
    <location>
        <begin position="450"/>
        <end position="469"/>
    </location>
</feature>
<keyword evidence="4 7" id="KW-0812">Transmembrane</keyword>
<sequence length="544" mass="61162">MVNKTSEGPSKFARLHEKQSDNELLELKVTVPEDDYDRFFSFRKLWAFTGPGFLMSIAFLDPGNIEADLQSGATANYQLFWVLFWSTVLGLLMQRLSARVGTVTGQHMAEICYTEYKLIPRVFVWLMMEIAIIGSDMQEVIGTAISLYLLSNGRLPLYGGVLITVLDTLTFLFLDKYGLRKLELFFAILIGTMAVTFGYEFFTVLPSFGQIAYGTVVPLCSDCVSSGKLLQAVGIIGACIMPHNLYLHSGLVKTREIDRTKSKKISEANFYFFVESGLALFVSLIINIFVMSVFAEGLYDKTNVEVRNVCLSNHNPYYDEFPADDNPVSVHIYQSGIFLGCEFGMAALYIWAVGILAAGQSSTMTGCYAGQFVMEGFLNLTWVRWKRVLFTRSIAIVPSFLVAFYASMDDFSDMNDTLNALMSIQLPFAVIPAIAFTSNTRIMGEFANGVCNKIISVLIFVLIFAVNTYLVVESIKDVKKAWILCLLIIYFVIYMLICIYLALHCIAALTSPDSCLNRSSFMRNWILGKSITEYYEEKKMIEKQ</sequence>
<evidence type="ECO:0000256" key="3">
    <source>
        <dbReference type="ARBA" id="ARBA00022448"/>
    </source>
</evidence>
<feature type="transmembrane region" description="Helical" evidence="7">
    <location>
        <begin position="45"/>
        <end position="65"/>
    </location>
</feature>
<comment type="subcellular location">
    <subcellularLocation>
        <location evidence="1">Membrane</location>
        <topology evidence="1">Multi-pass membrane protein</topology>
    </subcellularLocation>
</comment>
<dbReference type="GO" id="GO:0005886">
    <property type="term" value="C:plasma membrane"/>
    <property type="evidence" value="ECO:0007669"/>
    <property type="project" value="TreeGrafter"/>
</dbReference>
<dbReference type="GO" id="GO:0005384">
    <property type="term" value="F:manganese ion transmembrane transporter activity"/>
    <property type="evidence" value="ECO:0007669"/>
    <property type="project" value="TreeGrafter"/>
</dbReference>
<dbReference type="PRINTS" id="PR00447">
    <property type="entry name" value="NATRESASSCMP"/>
</dbReference>